<dbReference type="GO" id="GO:0016740">
    <property type="term" value="F:transferase activity"/>
    <property type="evidence" value="ECO:0007669"/>
    <property type="project" value="UniProtKB-KW"/>
</dbReference>
<protein>
    <submittedName>
        <fullName evidence="4">Glycosyltransferase family 2 protein</fullName>
    </submittedName>
</protein>
<keyword evidence="2" id="KW-1133">Transmembrane helix</keyword>
<reference evidence="4 5" key="1">
    <citation type="submission" date="2018-09" db="EMBL/GenBank/DDBJ databases">
        <title>YIM PH 21725 draft genome.</title>
        <authorList>
            <person name="Miao C."/>
        </authorList>
    </citation>
    <scope>NUCLEOTIDE SEQUENCE [LARGE SCALE GENOMIC DNA]</scope>
    <source>
        <strain evidence="5">YIM PH21725</strain>
    </source>
</reference>
<comment type="caution">
    <text evidence="4">The sequence shown here is derived from an EMBL/GenBank/DDBJ whole genome shotgun (WGS) entry which is preliminary data.</text>
</comment>
<dbReference type="RefSeq" id="WP_120026298.1">
    <property type="nucleotide sequence ID" value="NZ_QZFV01000130.1"/>
</dbReference>
<feature type="transmembrane region" description="Helical" evidence="2">
    <location>
        <begin position="761"/>
        <end position="781"/>
    </location>
</feature>
<keyword evidence="4" id="KW-0808">Transferase</keyword>
<feature type="compositionally biased region" description="Polar residues" evidence="1">
    <location>
        <begin position="1132"/>
        <end position="1143"/>
    </location>
</feature>
<evidence type="ECO:0000256" key="2">
    <source>
        <dbReference type="SAM" id="Phobius"/>
    </source>
</evidence>
<dbReference type="Pfam" id="PF00535">
    <property type="entry name" value="Glycos_transf_2"/>
    <property type="match status" value="1"/>
</dbReference>
<organism evidence="4 5">
    <name type="scientific">Amycolatopsis panacis</name>
    <dbReference type="NCBI Taxonomy" id="2340917"/>
    <lineage>
        <taxon>Bacteria</taxon>
        <taxon>Bacillati</taxon>
        <taxon>Actinomycetota</taxon>
        <taxon>Actinomycetes</taxon>
        <taxon>Pseudonocardiales</taxon>
        <taxon>Pseudonocardiaceae</taxon>
        <taxon>Amycolatopsis</taxon>
    </lineage>
</organism>
<feature type="region of interest" description="Disordered" evidence="1">
    <location>
        <begin position="1120"/>
        <end position="1143"/>
    </location>
</feature>
<feature type="compositionally biased region" description="Acidic residues" evidence="1">
    <location>
        <begin position="431"/>
        <end position="440"/>
    </location>
</feature>
<feature type="domain" description="Glycosyltransferase 2-like" evidence="3">
    <location>
        <begin position="18"/>
        <end position="141"/>
    </location>
</feature>
<name>A0A419HQ54_9PSEU</name>
<dbReference type="InterPro" id="IPR050834">
    <property type="entry name" value="Glycosyltransf_2"/>
</dbReference>
<dbReference type="Proteomes" id="UP000285112">
    <property type="component" value="Unassembled WGS sequence"/>
</dbReference>
<sequence length="1143" mass="117421">MPRPVAPPAVRTLPVLAIVVCHDGEEWLPLALSALRRSTVRPRHVLAVDTGSTDRTAKLLAEAAAEASGPESAPVLSGVLTLPAGTGFAAAVAAAVEHAVQRWGDPGSWLWLLHDDCAPEPDCLEALLRTAEQNPSAKVLGPLALDWTDPRLIVEAGLSTDASGHRQHMAAPDGEPSEVLAVPSAGSLVQRELWHELGGFDENFPLLREDLDFGWRANAVGSLVLSVPAARVRHARALTTGQRTPDATGRSLAALNRSHGLRVFLVNCSPASYWFGLVRLPLLLVLRALVFFVLRRTTEAGAELAALRYLCSGRGNLRAARAARRELPRPGTVRGLFTSRNTRLRNAIRAGVVGLVQRGVQNDVALGTVPDSVGQDSAWIPPEALAASGARPVGPAALPAGALRGLSSRGSRLQRPGTVVAVALPEAPPQESEEDGEAPEVEARPTPVPRPVEPAAEPDLVFVAVDRRRVLAATVFAPPFVLVVVLTVLALVINRGRLGLDLWGGQLLPVGGLGEIWSTYLSSWHSIAGGTGAPAPATLPVLGTLGAIFAPIGGPAALVAILLVADLPLAGLSAYVATRKLPVRRWVRAAIAAAYAFLPAATASVAQGRLDVVVVHIVLPLVVAGLVRLLTRPGTRWLHVSALSAFGVALLGAFSPLAHGLALVGLLVGFIVLPAPSGLARRVASVGIVVILPLVLLLPWPTVLLRHPELLVQGLGGAAAPASAADLAGLTPGGPGAWPIGVAVLAATLVALVVRPRREVAGGLALAILGVVGLFVVREVQLTPLQGGAPASGYAGVPLLFVGAGLLWTILATWQRGGRAAVPASWLPKVLAVAGGVVVAALGVGAALSGAEGPLTAQPRPQLASEVSAGRSVLDLGTGYSPVRQTGGRLAQFGDDELAPVAGTPDRLAGWRRDLGQGDVATLRSTLAAAAASGVQYVILPAGTNAGAFADAARDLTAVAAPLPDGRPVLRLLPNTGEVALISPELAKKAVTRGGAPGVSPGVSPVDARLPDVRVRASEGPTGRLLVVAAEQEAGWQASVNGKAVPIVPAWGHQVAVSIPPQPSEISVTFPGTERGLLLLVQLAAVLFTALTAIPSRRPTTPAQSCEGTLHSLGVREGSLHSLQGDAGGEAQSPSITSGSTPR</sequence>
<feature type="transmembrane region" description="Helical" evidence="2">
    <location>
        <begin position="679"/>
        <end position="698"/>
    </location>
</feature>
<dbReference type="InterPro" id="IPR029044">
    <property type="entry name" value="Nucleotide-diphossugar_trans"/>
</dbReference>
<evidence type="ECO:0000313" key="5">
    <source>
        <dbReference type="Proteomes" id="UP000285112"/>
    </source>
</evidence>
<dbReference type="SUPFAM" id="SSF53448">
    <property type="entry name" value="Nucleotide-diphospho-sugar transferases"/>
    <property type="match status" value="1"/>
</dbReference>
<evidence type="ECO:0000259" key="3">
    <source>
        <dbReference type="Pfam" id="PF00535"/>
    </source>
</evidence>
<keyword evidence="2" id="KW-0472">Membrane</keyword>
<feature type="transmembrane region" description="Helical" evidence="2">
    <location>
        <begin position="470"/>
        <end position="493"/>
    </location>
</feature>
<evidence type="ECO:0000313" key="4">
    <source>
        <dbReference type="EMBL" id="RJQ78532.1"/>
    </source>
</evidence>
<accession>A0A419HQ54</accession>
<feature type="region of interest" description="Disordered" evidence="1">
    <location>
        <begin position="424"/>
        <end position="452"/>
    </location>
</feature>
<feature type="transmembrane region" description="Helical" evidence="2">
    <location>
        <begin position="586"/>
        <end position="606"/>
    </location>
</feature>
<dbReference type="PANTHER" id="PTHR43685:SF3">
    <property type="entry name" value="SLR2126 PROTEIN"/>
    <property type="match status" value="1"/>
</dbReference>
<feature type="transmembrane region" description="Helical" evidence="2">
    <location>
        <begin position="826"/>
        <end position="848"/>
    </location>
</feature>
<proteinExistence type="predicted"/>
<evidence type="ECO:0000256" key="1">
    <source>
        <dbReference type="SAM" id="MobiDB-lite"/>
    </source>
</evidence>
<keyword evidence="5" id="KW-1185">Reference proteome</keyword>
<feature type="transmembrane region" description="Helical" evidence="2">
    <location>
        <begin position="643"/>
        <end position="673"/>
    </location>
</feature>
<dbReference type="OrthoDB" id="3734530at2"/>
<feature type="transmembrane region" description="Helical" evidence="2">
    <location>
        <begin position="793"/>
        <end position="814"/>
    </location>
</feature>
<dbReference type="PANTHER" id="PTHR43685">
    <property type="entry name" value="GLYCOSYLTRANSFERASE"/>
    <property type="match status" value="1"/>
</dbReference>
<gene>
    <name evidence="4" type="ORF">D5S19_27580</name>
</gene>
<dbReference type="EMBL" id="QZFV01000130">
    <property type="protein sequence ID" value="RJQ78532.1"/>
    <property type="molecule type" value="Genomic_DNA"/>
</dbReference>
<dbReference type="InterPro" id="IPR001173">
    <property type="entry name" value="Glyco_trans_2-like"/>
</dbReference>
<feature type="transmembrane region" description="Helical" evidence="2">
    <location>
        <begin position="273"/>
        <end position="294"/>
    </location>
</feature>
<feature type="transmembrane region" description="Helical" evidence="2">
    <location>
        <begin position="612"/>
        <end position="631"/>
    </location>
</feature>
<keyword evidence="2" id="KW-0812">Transmembrane</keyword>
<dbReference type="AlphaFoldDB" id="A0A419HQ54"/>
<feature type="transmembrane region" description="Helical" evidence="2">
    <location>
        <begin position="541"/>
        <end position="565"/>
    </location>
</feature>
<dbReference type="Gene3D" id="3.90.550.10">
    <property type="entry name" value="Spore Coat Polysaccharide Biosynthesis Protein SpsA, Chain A"/>
    <property type="match status" value="1"/>
</dbReference>
<feature type="transmembrane region" description="Helical" evidence="2">
    <location>
        <begin position="736"/>
        <end position="754"/>
    </location>
</feature>